<evidence type="ECO:0008006" key="6">
    <source>
        <dbReference type="Google" id="ProtNLM"/>
    </source>
</evidence>
<proteinExistence type="predicted"/>
<feature type="domain" description="Protein kinase" evidence="3">
    <location>
        <begin position="223"/>
        <end position="481"/>
    </location>
</feature>
<feature type="compositionally biased region" description="Pro residues" evidence="1">
    <location>
        <begin position="162"/>
        <end position="174"/>
    </location>
</feature>
<dbReference type="SUPFAM" id="SSF49562">
    <property type="entry name" value="C2 domain (Calcium/lipid-binding domain, CaLB)"/>
    <property type="match status" value="1"/>
</dbReference>
<comment type="caution">
    <text evidence="4">The sequence shown here is derived from an EMBL/GenBank/DDBJ whole genome shotgun (WGS) entry which is preliminary data.</text>
</comment>
<dbReference type="PROSITE" id="PS50004">
    <property type="entry name" value="C2"/>
    <property type="match status" value="1"/>
</dbReference>
<gene>
    <name evidence="4" type="ORF">ACHHYP_10308</name>
</gene>
<dbReference type="InterPro" id="IPR052981">
    <property type="entry name" value="Ingression_C2_domain"/>
</dbReference>
<evidence type="ECO:0000259" key="2">
    <source>
        <dbReference type="PROSITE" id="PS50004"/>
    </source>
</evidence>
<dbReference type="Gene3D" id="1.10.510.10">
    <property type="entry name" value="Transferase(Phosphotransferase) domain 1"/>
    <property type="match status" value="1"/>
</dbReference>
<dbReference type="InterPro" id="IPR000719">
    <property type="entry name" value="Prot_kinase_dom"/>
</dbReference>
<dbReference type="EMBL" id="JNBR01001491">
    <property type="protein sequence ID" value="OQR86654.1"/>
    <property type="molecule type" value="Genomic_DNA"/>
</dbReference>
<dbReference type="Pfam" id="PF07714">
    <property type="entry name" value="PK_Tyr_Ser-Thr"/>
    <property type="match status" value="1"/>
</dbReference>
<keyword evidence="5" id="KW-1185">Reference proteome</keyword>
<dbReference type="CDD" id="cd00030">
    <property type="entry name" value="C2"/>
    <property type="match status" value="1"/>
</dbReference>
<evidence type="ECO:0000259" key="3">
    <source>
        <dbReference type="PROSITE" id="PS50011"/>
    </source>
</evidence>
<dbReference type="InterPro" id="IPR035892">
    <property type="entry name" value="C2_domain_sf"/>
</dbReference>
<feature type="compositionally biased region" description="Low complexity" evidence="1">
    <location>
        <begin position="175"/>
        <end position="211"/>
    </location>
</feature>
<evidence type="ECO:0000313" key="5">
    <source>
        <dbReference type="Proteomes" id="UP000243579"/>
    </source>
</evidence>
<dbReference type="Proteomes" id="UP000243579">
    <property type="component" value="Unassembled WGS sequence"/>
</dbReference>
<evidence type="ECO:0000256" key="1">
    <source>
        <dbReference type="SAM" id="MobiDB-lite"/>
    </source>
</evidence>
<organism evidence="4 5">
    <name type="scientific">Achlya hypogyna</name>
    <name type="common">Oomycete</name>
    <name type="synonym">Protoachlya hypogyna</name>
    <dbReference type="NCBI Taxonomy" id="1202772"/>
    <lineage>
        <taxon>Eukaryota</taxon>
        <taxon>Sar</taxon>
        <taxon>Stramenopiles</taxon>
        <taxon>Oomycota</taxon>
        <taxon>Saprolegniomycetes</taxon>
        <taxon>Saprolegniales</taxon>
        <taxon>Achlyaceae</taxon>
        <taxon>Achlya</taxon>
    </lineage>
</organism>
<name>A0A1V9YLS0_ACHHY</name>
<evidence type="ECO:0000313" key="4">
    <source>
        <dbReference type="EMBL" id="OQR86654.1"/>
    </source>
</evidence>
<dbReference type="InterPro" id="IPR000008">
    <property type="entry name" value="C2_dom"/>
</dbReference>
<dbReference type="GO" id="GO:0005524">
    <property type="term" value="F:ATP binding"/>
    <property type="evidence" value="ECO:0007669"/>
    <property type="project" value="InterPro"/>
</dbReference>
<dbReference type="InterPro" id="IPR011009">
    <property type="entry name" value="Kinase-like_dom_sf"/>
</dbReference>
<dbReference type="SMART" id="SM00239">
    <property type="entry name" value="C2"/>
    <property type="match status" value="1"/>
</dbReference>
<feature type="domain" description="C2" evidence="2">
    <location>
        <begin position="1"/>
        <end position="107"/>
    </location>
</feature>
<dbReference type="OrthoDB" id="270970at2759"/>
<dbReference type="PANTHER" id="PTHR47052:SF3">
    <property type="entry name" value="INGRESSION PROTEIN 1"/>
    <property type="match status" value="1"/>
</dbReference>
<dbReference type="Gene3D" id="2.60.40.150">
    <property type="entry name" value="C2 domain"/>
    <property type="match status" value="1"/>
</dbReference>
<dbReference type="GO" id="GO:0004672">
    <property type="term" value="F:protein kinase activity"/>
    <property type="evidence" value="ECO:0007669"/>
    <property type="project" value="InterPro"/>
</dbReference>
<sequence length="490" mass="54202">MAVQLHVTVMEARGLPRTQVFGTQDPYCILTLGNRVERTEYHDNGGAEPFWNAPFVFPFRTASDTGMLDIDIRNANAAFLPDNSIGFAALRIDLREWQDRELRLEWLPVYRKQTKARDPKGAKPDGGEIKVRMEVLYDTTLARQPGVVVLTKQLKTTVISPPKSPTSQPPPSPSARPTTSTRPPPSTQATTSARPTTGARPTTPTSTPASPVGQHVHLDYHQHDSLRLYANFWIPSERYFIDKSHTARDLAVGHINKEPVLLQLPLSVVEVTAILKAYSTLPKGHQLLRLKGFSSYEHAWCIVYEHAVPLQHDLMGSWTRHTTQIAMDIASSMTQLHLAQHMHGGIRLAAVFKDDDGRHRLHGFGVHRASTADAIELPWAAPESLNDATLTRKCDVYAYGIFLAELALGDAAPFASHKKETRSTFLEAVHSGSYTLETELRDVVPAPILSVILKCTNPVVAKRPTSLAVVDLVRGAKDEMMTAPLPQAVQ</sequence>
<dbReference type="Pfam" id="PF00168">
    <property type="entry name" value="C2"/>
    <property type="match status" value="1"/>
</dbReference>
<reference evidence="4 5" key="1">
    <citation type="journal article" date="2014" name="Genome Biol. Evol.">
        <title>The secreted proteins of Achlya hypogyna and Thraustotheca clavata identify the ancestral oomycete secretome and reveal gene acquisitions by horizontal gene transfer.</title>
        <authorList>
            <person name="Misner I."/>
            <person name="Blouin N."/>
            <person name="Leonard G."/>
            <person name="Richards T.A."/>
            <person name="Lane C.E."/>
        </authorList>
    </citation>
    <scope>NUCLEOTIDE SEQUENCE [LARGE SCALE GENOMIC DNA]</scope>
    <source>
        <strain evidence="4 5">ATCC 48635</strain>
    </source>
</reference>
<accession>A0A1V9YLS0</accession>
<dbReference type="AlphaFoldDB" id="A0A1V9YLS0"/>
<protein>
    <recommendedName>
        <fullName evidence="6">Protein kinase</fullName>
    </recommendedName>
</protein>
<dbReference type="InterPro" id="IPR001245">
    <property type="entry name" value="Ser-Thr/Tyr_kinase_cat_dom"/>
</dbReference>
<dbReference type="PROSITE" id="PS50011">
    <property type="entry name" value="PROTEIN_KINASE_DOM"/>
    <property type="match status" value="1"/>
</dbReference>
<dbReference type="SUPFAM" id="SSF56112">
    <property type="entry name" value="Protein kinase-like (PK-like)"/>
    <property type="match status" value="1"/>
</dbReference>
<feature type="region of interest" description="Disordered" evidence="1">
    <location>
        <begin position="158"/>
        <end position="213"/>
    </location>
</feature>
<dbReference type="PANTHER" id="PTHR47052">
    <property type="entry name" value="CONSERVED SERINE PROLINE-RICH PROTEIN (AFU_ORTHOLOGUE AFUA_2G01790)"/>
    <property type="match status" value="1"/>
</dbReference>